<feature type="binding site" evidence="9">
    <location>
        <position position="70"/>
    </location>
    <ligand>
        <name>Mg(2+)</name>
        <dbReference type="ChEBI" id="CHEBI:18420"/>
    </ligand>
</feature>
<evidence type="ECO:0000259" key="10">
    <source>
        <dbReference type="SMART" id="SM00382"/>
    </source>
</evidence>
<protein>
    <recommendedName>
        <fullName evidence="9">Holliday junction branch migration complex subunit RuvB</fullName>
        <ecNumber evidence="9">3.6.4.-</ecNumber>
    </recommendedName>
</protein>
<keyword evidence="6 9" id="KW-0238">DNA-binding</keyword>
<comment type="catalytic activity">
    <reaction evidence="9">
        <text>ATP + H2O = ADP + phosphate + H(+)</text>
        <dbReference type="Rhea" id="RHEA:13065"/>
        <dbReference type="ChEBI" id="CHEBI:15377"/>
        <dbReference type="ChEBI" id="CHEBI:15378"/>
        <dbReference type="ChEBI" id="CHEBI:30616"/>
        <dbReference type="ChEBI" id="CHEBI:43474"/>
        <dbReference type="ChEBI" id="CHEBI:456216"/>
    </reaction>
</comment>
<keyword evidence="7 9" id="KW-0233">DNA recombination</keyword>
<dbReference type="Gene3D" id="3.40.50.300">
    <property type="entry name" value="P-loop containing nucleotide triphosphate hydrolases"/>
    <property type="match status" value="1"/>
</dbReference>
<dbReference type="PANTHER" id="PTHR42848:SF1">
    <property type="entry name" value="HOLLIDAY JUNCTION BRANCH MIGRATION COMPLEX SUBUNIT RUVB"/>
    <property type="match status" value="1"/>
</dbReference>
<dbReference type="InterPro" id="IPR008823">
    <property type="entry name" value="RuvB_wg_C"/>
</dbReference>
<dbReference type="EC" id="3.6.4.-" evidence="9"/>
<dbReference type="GO" id="GO:0000400">
    <property type="term" value="F:four-way junction DNA binding"/>
    <property type="evidence" value="ECO:0007669"/>
    <property type="project" value="UniProtKB-UniRule"/>
</dbReference>
<feature type="binding site" evidence="9">
    <location>
        <position position="319"/>
    </location>
    <ligand>
        <name>DNA</name>
        <dbReference type="ChEBI" id="CHEBI:16991"/>
    </ligand>
</feature>
<sequence>MREDYLTGDNDYMTPAEKDIDKALRPLSFGDFTGQEKVVENLKIFVQAAKRRGEALDHVLLHGPPGLGKTTLSHIIASELDAGIKMTSGPVLDKPSDLAGLLTNLEANDVLFIDEIHRLNPIVEEYLYSAMEDYKIDIMLDSGPNARSVQISLNPFTLIGATTRSGLLTAPLRARFSINSRLEYYDAELLRSIVKRSSTLLGAPIHEDAAFEIARRSRGTPRIANNLLRRTRDFAQVKGDGTITVDIAKFALNALDVDHNGLDDMDNRILLTIIDKFKGGPVGLTTIATACGEESETIEEVYEPFLIQEGYIKRTARGREATELAYRHMGKIPPQEIASGGLFNQSE</sequence>
<accession>A0A399RYK6</accession>
<feature type="domain" description="AAA+ ATPase" evidence="10">
    <location>
        <begin position="55"/>
        <end position="186"/>
    </location>
</feature>
<dbReference type="OrthoDB" id="9804478at2"/>
<feature type="binding site" evidence="9">
    <location>
        <begin position="132"/>
        <end position="134"/>
    </location>
    <ligand>
        <name>ATP</name>
        <dbReference type="ChEBI" id="CHEBI:30616"/>
    </ligand>
</feature>
<evidence type="ECO:0000256" key="8">
    <source>
        <dbReference type="ARBA" id="ARBA00023204"/>
    </source>
</evidence>
<comment type="caution">
    <text evidence="9">Lacks conserved residue(s) required for the propagation of feature annotation.</text>
</comment>
<dbReference type="InterPro" id="IPR036390">
    <property type="entry name" value="WH_DNA-bd_sf"/>
</dbReference>
<dbReference type="CDD" id="cd00009">
    <property type="entry name" value="AAA"/>
    <property type="match status" value="1"/>
</dbReference>
<dbReference type="InterPro" id="IPR004605">
    <property type="entry name" value="DNA_helicase_Holl-junc_RuvB"/>
</dbReference>
<keyword evidence="5 9" id="KW-0067">ATP-binding</keyword>
<dbReference type="GO" id="GO:0005524">
    <property type="term" value="F:ATP binding"/>
    <property type="evidence" value="ECO:0007669"/>
    <property type="project" value="UniProtKB-UniRule"/>
</dbReference>
<evidence type="ECO:0000313" key="11">
    <source>
        <dbReference type="EMBL" id="RIJ36856.1"/>
    </source>
</evidence>
<comment type="caution">
    <text evidence="11">The sequence shown here is derived from an EMBL/GenBank/DDBJ whole genome shotgun (WGS) entry which is preliminary data.</text>
</comment>
<dbReference type="Pfam" id="PF05491">
    <property type="entry name" value="WHD_RuvB"/>
    <property type="match status" value="1"/>
</dbReference>
<dbReference type="EMBL" id="QWGE01000004">
    <property type="protein sequence ID" value="RIJ36856.1"/>
    <property type="molecule type" value="Genomic_DNA"/>
</dbReference>
<dbReference type="AlphaFoldDB" id="A0A399RYK6"/>
<dbReference type="GO" id="GO:0006281">
    <property type="term" value="P:DNA repair"/>
    <property type="evidence" value="ECO:0007669"/>
    <property type="project" value="UniProtKB-UniRule"/>
</dbReference>
<evidence type="ECO:0000256" key="3">
    <source>
        <dbReference type="ARBA" id="ARBA00022763"/>
    </source>
</evidence>
<dbReference type="GO" id="GO:0048476">
    <property type="term" value="C:Holliday junction resolvase complex"/>
    <property type="evidence" value="ECO:0007669"/>
    <property type="project" value="UniProtKB-UniRule"/>
</dbReference>
<dbReference type="InterPro" id="IPR003593">
    <property type="entry name" value="AAA+_ATPase"/>
</dbReference>
<feature type="binding site" evidence="9">
    <location>
        <position position="71"/>
    </location>
    <ligand>
        <name>ATP</name>
        <dbReference type="ChEBI" id="CHEBI:30616"/>
    </ligand>
</feature>
<feature type="binding site" evidence="9">
    <location>
        <position position="66"/>
    </location>
    <ligand>
        <name>ATP</name>
        <dbReference type="ChEBI" id="CHEBI:30616"/>
    </ligand>
</feature>
<dbReference type="InterPro" id="IPR036388">
    <property type="entry name" value="WH-like_DNA-bd_sf"/>
</dbReference>
<dbReference type="InterPro" id="IPR027417">
    <property type="entry name" value="P-loop_NTPase"/>
</dbReference>
<comment type="subunit">
    <text evidence="9">Homohexamer. Forms an RuvA(8)-RuvB(12)-Holliday junction (HJ) complex. HJ DNA is sandwiched between 2 RuvA tetramers; dsDNA enters through RuvA and exits via RuvB. An RuvB hexamer assembles on each DNA strand where it exits the tetramer. Each RuvB hexamer is contacted by two RuvA subunits (via domain III) on 2 adjacent RuvB subunits; this complex drives branch migration. In the full resolvosome a probable DNA-RuvA(4)-RuvB(12)-RuvC(2) complex forms which resolves the HJ.</text>
</comment>
<dbReference type="RefSeq" id="WP_119432793.1">
    <property type="nucleotide sequence ID" value="NZ_QWGE01000004.1"/>
</dbReference>
<dbReference type="Proteomes" id="UP000266005">
    <property type="component" value="Unassembled WGS sequence"/>
</dbReference>
<keyword evidence="4 9" id="KW-0378">Hydrolase</keyword>
<feature type="binding site" evidence="9">
    <location>
        <position position="70"/>
    </location>
    <ligand>
        <name>ATP</name>
        <dbReference type="ChEBI" id="CHEBI:30616"/>
    </ligand>
</feature>
<evidence type="ECO:0000256" key="2">
    <source>
        <dbReference type="ARBA" id="ARBA00022741"/>
    </source>
</evidence>
<organism evidence="11 12">
    <name type="scientific">Pontibacter oryzae</name>
    <dbReference type="NCBI Taxonomy" id="2304593"/>
    <lineage>
        <taxon>Bacteria</taxon>
        <taxon>Pseudomonadati</taxon>
        <taxon>Bacteroidota</taxon>
        <taxon>Cytophagia</taxon>
        <taxon>Cytophagales</taxon>
        <taxon>Hymenobacteraceae</taxon>
        <taxon>Pontibacter</taxon>
    </lineage>
</organism>
<dbReference type="GO" id="GO:0005737">
    <property type="term" value="C:cytoplasm"/>
    <property type="evidence" value="ECO:0007669"/>
    <property type="project" value="UniProtKB-SubCell"/>
</dbReference>
<dbReference type="Gene3D" id="1.10.10.10">
    <property type="entry name" value="Winged helix-like DNA-binding domain superfamily/Winged helix DNA-binding domain"/>
    <property type="match status" value="1"/>
</dbReference>
<dbReference type="GO" id="GO:0006310">
    <property type="term" value="P:DNA recombination"/>
    <property type="evidence" value="ECO:0007669"/>
    <property type="project" value="UniProtKB-UniRule"/>
</dbReference>
<dbReference type="SUPFAM" id="SSF46785">
    <property type="entry name" value="Winged helix' DNA-binding domain"/>
    <property type="match status" value="1"/>
</dbReference>
<evidence type="ECO:0000256" key="6">
    <source>
        <dbReference type="ARBA" id="ARBA00023125"/>
    </source>
</evidence>
<dbReference type="InterPro" id="IPR041445">
    <property type="entry name" value="AAA_lid_4"/>
</dbReference>
<name>A0A399RYK6_9BACT</name>
<comment type="function">
    <text evidence="9">The RuvA-RuvB-RuvC complex processes Holliday junction (HJ) DNA during genetic recombination and DNA repair, while the RuvA-RuvB complex plays an important role in the rescue of blocked DNA replication forks via replication fork reversal (RFR). RuvA specifically binds to HJ cruciform DNA, conferring on it an open structure. The RuvB hexamer acts as an ATP-dependent pump, pulling dsDNA into and through the RuvAB complex. RuvB forms 2 homohexamers on either side of HJ DNA bound by 1 or 2 RuvA tetramers; 4 subunits per hexamer contact DNA at a time. Coordinated motions by a converter formed by DNA-disengaged RuvB subunits stimulates ATP hydrolysis and nucleotide exchange. Immobilization of the converter enables RuvB to convert the ATP-contained energy into a lever motion, pulling 2 nucleotides of DNA out of the RuvA tetramer per ATP hydrolyzed, thus driving DNA branch migration. The RuvB motors rotate together with the DNA substrate, which together with the progressing nucleotide cycle form the mechanistic basis for DNA recombination by continuous HJ branch migration. Branch migration allows RuvC to scan DNA until it finds its consensus sequence, where it cleaves and resolves cruciform DNA.</text>
</comment>
<dbReference type="HAMAP" id="MF_00016">
    <property type="entry name" value="DNA_HJ_migration_RuvB"/>
    <property type="match status" value="1"/>
</dbReference>
<dbReference type="Pfam" id="PF05496">
    <property type="entry name" value="RuvB_N"/>
    <property type="match status" value="1"/>
</dbReference>
<reference evidence="12" key="1">
    <citation type="submission" date="2018-08" db="EMBL/GenBank/DDBJ databases">
        <title>Mucilaginibacter sp. MYSH2.</title>
        <authorList>
            <person name="Seo T."/>
        </authorList>
    </citation>
    <scope>NUCLEOTIDE SEQUENCE [LARGE SCALE GENOMIC DNA]</scope>
    <source>
        <strain evidence="12">KIRAN</strain>
    </source>
</reference>
<feature type="binding site" evidence="9">
    <location>
        <position position="185"/>
    </location>
    <ligand>
        <name>ATP</name>
        <dbReference type="ChEBI" id="CHEBI:30616"/>
    </ligand>
</feature>
<evidence type="ECO:0000256" key="7">
    <source>
        <dbReference type="ARBA" id="ARBA00023172"/>
    </source>
</evidence>
<feature type="binding site" evidence="9">
    <location>
        <position position="25"/>
    </location>
    <ligand>
        <name>ATP</name>
        <dbReference type="ChEBI" id="CHEBI:30616"/>
    </ligand>
</feature>
<proteinExistence type="inferred from homology"/>
<keyword evidence="1 9" id="KW-0963">Cytoplasm</keyword>
<dbReference type="GO" id="GO:0016887">
    <property type="term" value="F:ATP hydrolysis activity"/>
    <property type="evidence" value="ECO:0007669"/>
    <property type="project" value="RHEA"/>
</dbReference>
<evidence type="ECO:0000256" key="4">
    <source>
        <dbReference type="ARBA" id="ARBA00022801"/>
    </source>
</evidence>
<keyword evidence="2 9" id="KW-0547">Nucleotide-binding</keyword>
<dbReference type="InterPro" id="IPR008824">
    <property type="entry name" value="RuvB-like_N"/>
</dbReference>
<dbReference type="SMART" id="SM00382">
    <property type="entry name" value="AAA"/>
    <property type="match status" value="1"/>
</dbReference>
<gene>
    <name evidence="9 11" type="primary">ruvB</name>
    <name evidence="11" type="ORF">D1627_13575</name>
</gene>
<feature type="binding site" evidence="9">
    <location>
        <position position="69"/>
    </location>
    <ligand>
        <name>ATP</name>
        <dbReference type="ChEBI" id="CHEBI:30616"/>
    </ligand>
</feature>
<keyword evidence="3 9" id="KW-0227">DNA damage</keyword>
<keyword evidence="8 9" id="KW-0234">DNA repair</keyword>
<feature type="binding site" evidence="9">
    <location>
        <position position="314"/>
    </location>
    <ligand>
        <name>DNA</name>
        <dbReference type="ChEBI" id="CHEBI:16991"/>
    </ligand>
</feature>
<dbReference type="Pfam" id="PF17864">
    <property type="entry name" value="AAA_lid_4"/>
    <property type="match status" value="1"/>
</dbReference>
<keyword evidence="12" id="KW-1185">Reference proteome</keyword>
<keyword evidence="11" id="KW-0347">Helicase</keyword>
<dbReference type="SUPFAM" id="SSF52540">
    <property type="entry name" value="P-loop containing nucleoside triphosphate hydrolases"/>
    <property type="match status" value="1"/>
</dbReference>
<evidence type="ECO:0000256" key="9">
    <source>
        <dbReference type="HAMAP-Rule" id="MF_00016"/>
    </source>
</evidence>
<feature type="region of interest" description="Head domain (RuvB-H)" evidence="9">
    <location>
        <begin position="259"/>
        <end position="347"/>
    </location>
</feature>
<evidence type="ECO:0000256" key="1">
    <source>
        <dbReference type="ARBA" id="ARBA00022490"/>
    </source>
</evidence>
<dbReference type="Gene3D" id="1.10.8.60">
    <property type="match status" value="1"/>
</dbReference>
<feature type="binding site" evidence="9">
    <location>
        <position position="222"/>
    </location>
    <ligand>
        <name>ATP</name>
        <dbReference type="ChEBI" id="CHEBI:30616"/>
    </ligand>
</feature>
<comment type="domain">
    <text evidence="9">Has 3 domains, the large (RuvB-L) and small ATPase (RuvB-S) domains and the C-terminal head (RuvB-H) domain. The head domain binds DNA, while the ATPase domains jointly bind ATP, ADP or are empty depending on the state of the subunit in the translocation cycle. During a single DNA translocation step the structure of each domain remains the same, but their relative positions change.</text>
</comment>
<evidence type="ECO:0000256" key="5">
    <source>
        <dbReference type="ARBA" id="ARBA00022840"/>
    </source>
</evidence>
<comment type="similarity">
    <text evidence="9">Belongs to the RuvB family.</text>
</comment>
<evidence type="ECO:0000313" key="12">
    <source>
        <dbReference type="Proteomes" id="UP000266005"/>
    </source>
</evidence>
<dbReference type="PANTHER" id="PTHR42848">
    <property type="match status" value="1"/>
</dbReference>
<dbReference type="NCBIfam" id="TIGR00635">
    <property type="entry name" value="ruvB"/>
    <property type="match status" value="1"/>
</dbReference>
<comment type="subcellular location">
    <subcellularLocation>
        <location evidence="9">Cytoplasm</location>
    </subcellularLocation>
</comment>
<feature type="binding site" evidence="9">
    <location>
        <position position="175"/>
    </location>
    <ligand>
        <name>ATP</name>
        <dbReference type="ChEBI" id="CHEBI:30616"/>
    </ligand>
</feature>
<dbReference type="NCBIfam" id="NF000868">
    <property type="entry name" value="PRK00080.1"/>
    <property type="match status" value="1"/>
</dbReference>
<feature type="binding site" evidence="9">
    <location>
        <position position="24"/>
    </location>
    <ligand>
        <name>ATP</name>
        <dbReference type="ChEBI" id="CHEBI:30616"/>
    </ligand>
</feature>
<dbReference type="GO" id="GO:0009378">
    <property type="term" value="F:four-way junction helicase activity"/>
    <property type="evidence" value="ECO:0007669"/>
    <property type="project" value="InterPro"/>
</dbReference>
<feature type="region of interest" description="Small ATPAse domain (RuvB-S)" evidence="9">
    <location>
        <begin position="186"/>
        <end position="256"/>
    </location>
</feature>